<dbReference type="SUPFAM" id="SSF48371">
    <property type="entry name" value="ARM repeat"/>
    <property type="match status" value="1"/>
</dbReference>
<comment type="caution">
    <text evidence="1">The sequence shown here is derived from an EMBL/GenBank/DDBJ whole genome shotgun (WGS) entry which is preliminary data.</text>
</comment>
<proteinExistence type="predicted"/>
<gene>
    <name evidence="1" type="ORF">ACFQMN_02315</name>
</gene>
<dbReference type="EMBL" id="JBHTBY010000001">
    <property type="protein sequence ID" value="MFC7319720.1"/>
    <property type="molecule type" value="Genomic_DNA"/>
</dbReference>
<dbReference type="Pfam" id="PF08713">
    <property type="entry name" value="DNA_alkylation"/>
    <property type="match status" value="1"/>
</dbReference>
<evidence type="ECO:0000313" key="2">
    <source>
        <dbReference type="Proteomes" id="UP001596494"/>
    </source>
</evidence>
<name>A0ABW2K0R3_9BACI</name>
<dbReference type="InterPro" id="IPR014825">
    <property type="entry name" value="DNA_alkylation"/>
</dbReference>
<dbReference type="PROSITE" id="PS50077">
    <property type="entry name" value="HEAT_REPEAT"/>
    <property type="match status" value="1"/>
</dbReference>
<dbReference type="InterPro" id="IPR021133">
    <property type="entry name" value="HEAT_type_2"/>
</dbReference>
<dbReference type="Proteomes" id="UP001596494">
    <property type="component" value="Unassembled WGS sequence"/>
</dbReference>
<dbReference type="Gene3D" id="1.25.40.290">
    <property type="entry name" value="ARM repeat domains"/>
    <property type="match status" value="1"/>
</dbReference>
<reference evidence="2" key="1">
    <citation type="journal article" date="2019" name="Int. J. Syst. Evol. Microbiol.">
        <title>The Global Catalogue of Microorganisms (GCM) 10K type strain sequencing project: providing services to taxonomists for standard genome sequencing and annotation.</title>
        <authorList>
            <consortium name="The Broad Institute Genomics Platform"/>
            <consortium name="The Broad Institute Genome Sequencing Center for Infectious Disease"/>
            <person name="Wu L."/>
            <person name="Ma J."/>
        </authorList>
    </citation>
    <scope>NUCLEOTIDE SEQUENCE [LARGE SCALE GENOMIC DNA]</scope>
    <source>
        <strain evidence="2">CCUG 73951</strain>
    </source>
</reference>
<sequence>MSKVKDIYHKEFLERLADDLLKQNSDFNKERFLTLVYSNDWEQLEFKQRVGRITASMHETLPQPYIQALPIIKRTAPEFEGLAGIIFPDYIAQYGTDDWEESMHALRDVTGFSTSEFAIRSFLLKDLNQTIDQMFLWAEDDNEHVRRLASEGSRPRLPWGQTVPYLKEHPERLLPLLEKLLEDESLYVRRSVANHLNDVSKTHPELVIDILEKRKGHNDKTDWILRHACRTLLKQGNYQALQLFGYHSSDSLHVHQFTLDQSKISIGDSLSFTFQVSAEADTKLRVEYAIDYVKKNGQRNRKVFQASDTTITTGEEKSFTRNQSFRNMTTRKHYPGTHTLAIILNGIEKVSQDFELSPPH</sequence>
<protein>
    <submittedName>
        <fullName evidence="1">DNA alkylation repair protein</fullName>
    </submittedName>
</protein>
<keyword evidence="2" id="KW-1185">Reference proteome</keyword>
<dbReference type="RefSeq" id="WP_289215502.1">
    <property type="nucleotide sequence ID" value="NZ_JAPVRC010000003.1"/>
</dbReference>
<organism evidence="1 2">
    <name type="scientific">Halobacillus campisalis</name>
    <dbReference type="NCBI Taxonomy" id="435909"/>
    <lineage>
        <taxon>Bacteria</taxon>
        <taxon>Bacillati</taxon>
        <taxon>Bacillota</taxon>
        <taxon>Bacilli</taxon>
        <taxon>Bacillales</taxon>
        <taxon>Bacillaceae</taxon>
        <taxon>Halobacillus</taxon>
    </lineage>
</organism>
<accession>A0ABW2K0R3</accession>
<dbReference type="InterPro" id="IPR016024">
    <property type="entry name" value="ARM-type_fold"/>
</dbReference>
<evidence type="ECO:0000313" key="1">
    <source>
        <dbReference type="EMBL" id="MFC7319720.1"/>
    </source>
</evidence>